<sequence>MLKPIIALLFGLASLNGAMTVTIQESGADVVMSFSGSINTTDLDAGSSDTSQGLVEPVVGVLVVGPATSTAVQEYDAKASFPITGPTSFGTGAIGFADSGSGDIFGILSNGGFLLPSVYGSGTSLSGGSTYSGSLNDLGLTAGTYNWSWGSGGGADSVTLTIVPEPGTYAAFFGLAALGFIIFRRRN</sequence>
<reference evidence="3 4" key="1">
    <citation type="submission" date="2023-10" db="EMBL/GenBank/DDBJ databases">
        <title>Rubellicoccus peritrichatus gen. nov., sp. nov., isolated from an algae of coral reef tank.</title>
        <authorList>
            <person name="Luo J."/>
        </authorList>
    </citation>
    <scope>NUCLEOTIDE SEQUENCE [LARGE SCALE GENOMIC DNA]</scope>
    <source>
        <strain evidence="3 4">CR14</strain>
    </source>
</reference>
<dbReference type="InterPro" id="IPR013424">
    <property type="entry name" value="Ice-binding_C"/>
</dbReference>
<keyword evidence="1" id="KW-0812">Transmembrane</keyword>
<gene>
    <name evidence="3" type="ORF">RZN69_05210</name>
</gene>
<protein>
    <submittedName>
        <fullName evidence="3">PEP-CTERM sorting domain-containing protein</fullName>
    </submittedName>
</protein>
<dbReference type="RefSeq" id="WP_317835001.1">
    <property type="nucleotide sequence ID" value="NZ_CP136920.1"/>
</dbReference>
<dbReference type="EMBL" id="CP136920">
    <property type="protein sequence ID" value="WOO42479.1"/>
    <property type="molecule type" value="Genomic_DNA"/>
</dbReference>
<evidence type="ECO:0000259" key="2">
    <source>
        <dbReference type="Pfam" id="PF07589"/>
    </source>
</evidence>
<organism evidence="3 4">
    <name type="scientific">Rubellicoccus peritrichatus</name>
    <dbReference type="NCBI Taxonomy" id="3080537"/>
    <lineage>
        <taxon>Bacteria</taxon>
        <taxon>Pseudomonadati</taxon>
        <taxon>Verrucomicrobiota</taxon>
        <taxon>Opitutia</taxon>
        <taxon>Puniceicoccales</taxon>
        <taxon>Cerasicoccaceae</taxon>
        <taxon>Rubellicoccus</taxon>
    </lineage>
</organism>
<dbReference type="KEGG" id="puo:RZN69_05210"/>
<accession>A0AAQ3LA58</accession>
<evidence type="ECO:0000313" key="3">
    <source>
        <dbReference type="EMBL" id="WOO42479.1"/>
    </source>
</evidence>
<dbReference type="NCBIfam" id="TIGR02595">
    <property type="entry name" value="PEP_CTERM"/>
    <property type="match status" value="1"/>
</dbReference>
<keyword evidence="1" id="KW-0472">Membrane</keyword>
<proteinExistence type="predicted"/>
<evidence type="ECO:0000256" key="1">
    <source>
        <dbReference type="SAM" id="Phobius"/>
    </source>
</evidence>
<name>A0AAQ3LA58_9BACT</name>
<keyword evidence="4" id="KW-1185">Reference proteome</keyword>
<evidence type="ECO:0000313" key="4">
    <source>
        <dbReference type="Proteomes" id="UP001304300"/>
    </source>
</evidence>
<dbReference type="Proteomes" id="UP001304300">
    <property type="component" value="Chromosome"/>
</dbReference>
<feature type="transmembrane region" description="Helical" evidence="1">
    <location>
        <begin position="166"/>
        <end position="183"/>
    </location>
</feature>
<dbReference type="Pfam" id="PF07589">
    <property type="entry name" value="PEP-CTERM"/>
    <property type="match status" value="1"/>
</dbReference>
<feature type="domain" description="Ice-binding protein C-terminal" evidence="2">
    <location>
        <begin position="163"/>
        <end position="186"/>
    </location>
</feature>
<dbReference type="AlphaFoldDB" id="A0AAQ3LA58"/>
<keyword evidence="1" id="KW-1133">Transmembrane helix</keyword>